<dbReference type="RefSeq" id="WP_077993218.1">
    <property type="nucleotide sequence ID" value="NZ_CP015625.1"/>
</dbReference>
<evidence type="ECO:0000313" key="1">
    <source>
        <dbReference type="EMBL" id="AQT47859.1"/>
    </source>
</evidence>
<proteinExistence type="predicted"/>
<reference evidence="1 2" key="1">
    <citation type="submission" date="2016-11" db="EMBL/GenBank/DDBJ databases">
        <title>Comparative genomics of Bartonella apis.</title>
        <authorList>
            <person name="Engel P."/>
        </authorList>
    </citation>
    <scope>NUCLEOTIDE SEQUENCE [LARGE SCALE GENOMIC DNA]</scope>
    <source>
        <strain evidence="1 2">BBC0122</strain>
    </source>
</reference>
<protein>
    <recommendedName>
        <fullName evidence="3">HTH cro/C1-type domain-containing protein</fullName>
    </recommendedName>
</protein>
<dbReference type="Proteomes" id="UP000189632">
    <property type="component" value="Chromosome"/>
</dbReference>
<dbReference type="OrthoDB" id="7923415at2"/>
<evidence type="ECO:0008006" key="3">
    <source>
        <dbReference type="Google" id="ProtNLM"/>
    </source>
</evidence>
<dbReference type="STRING" id="1686310.BBC0244_017650"/>
<sequence>MDLKNKIKLWVQGQLVTMPRGAKKKLADYLKITPTQLTRLLNLEAGKEPRSMQADEFLKIVEFFGKWPDNLMPSIFPDSRKQHLLAMFDSVSPEWQQAIIAMVEALVQSSKRP</sequence>
<accession>A0A1U9MJG4</accession>
<name>A0A1U9MJG4_9HYPH</name>
<gene>
    <name evidence="1" type="ORF">BBC0122_017600</name>
</gene>
<keyword evidence="2" id="KW-1185">Reference proteome</keyword>
<dbReference type="EMBL" id="CP015625">
    <property type="protein sequence ID" value="AQT47859.1"/>
    <property type="molecule type" value="Genomic_DNA"/>
</dbReference>
<dbReference type="AlphaFoldDB" id="A0A1U9MJG4"/>
<organism evidence="1 2">
    <name type="scientific">Bartonella choladocola</name>
    <dbReference type="NCBI Taxonomy" id="2750995"/>
    <lineage>
        <taxon>Bacteria</taxon>
        <taxon>Pseudomonadati</taxon>
        <taxon>Pseudomonadota</taxon>
        <taxon>Alphaproteobacteria</taxon>
        <taxon>Hyphomicrobiales</taxon>
        <taxon>Bartonellaceae</taxon>
        <taxon>Bartonella</taxon>
    </lineage>
</organism>
<evidence type="ECO:0000313" key="2">
    <source>
        <dbReference type="Proteomes" id="UP000189632"/>
    </source>
</evidence>
<dbReference type="KEGG" id="bapi:BBC0122_017600"/>